<keyword evidence="3" id="KW-1185">Reference proteome</keyword>
<feature type="compositionally biased region" description="Basic and acidic residues" evidence="1">
    <location>
        <begin position="1"/>
        <end position="11"/>
    </location>
</feature>
<feature type="compositionally biased region" description="Basic and acidic residues" evidence="1">
    <location>
        <begin position="26"/>
        <end position="36"/>
    </location>
</feature>
<protein>
    <submittedName>
        <fullName evidence="2">Uncharacterized protein</fullName>
    </submittedName>
</protein>
<dbReference type="Proteomes" id="UP001519460">
    <property type="component" value="Unassembled WGS sequence"/>
</dbReference>
<dbReference type="EMBL" id="JACVVK020000564">
    <property type="protein sequence ID" value="KAK7465928.1"/>
    <property type="molecule type" value="Genomic_DNA"/>
</dbReference>
<name>A0ABD0J8W0_9CAEN</name>
<evidence type="ECO:0000313" key="2">
    <source>
        <dbReference type="EMBL" id="KAK7465928.1"/>
    </source>
</evidence>
<dbReference type="AlphaFoldDB" id="A0ABD0J8W0"/>
<evidence type="ECO:0000256" key="1">
    <source>
        <dbReference type="SAM" id="MobiDB-lite"/>
    </source>
</evidence>
<reference evidence="2 3" key="1">
    <citation type="journal article" date="2023" name="Sci. Data">
        <title>Genome assembly of the Korean intertidal mud-creeper Batillaria attramentaria.</title>
        <authorList>
            <person name="Patra A.K."/>
            <person name="Ho P.T."/>
            <person name="Jun S."/>
            <person name="Lee S.J."/>
            <person name="Kim Y."/>
            <person name="Won Y.J."/>
        </authorList>
    </citation>
    <scope>NUCLEOTIDE SEQUENCE [LARGE SCALE GENOMIC DNA]</scope>
    <source>
        <strain evidence="2">Wonlab-2016</strain>
    </source>
</reference>
<gene>
    <name evidence="2" type="ORF">BaRGS_00037506</name>
</gene>
<feature type="region of interest" description="Disordered" evidence="1">
    <location>
        <begin position="1"/>
        <end position="49"/>
    </location>
</feature>
<organism evidence="2 3">
    <name type="scientific">Batillaria attramentaria</name>
    <dbReference type="NCBI Taxonomy" id="370345"/>
    <lineage>
        <taxon>Eukaryota</taxon>
        <taxon>Metazoa</taxon>
        <taxon>Spiralia</taxon>
        <taxon>Lophotrochozoa</taxon>
        <taxon>Mollusca</taxon>
        <taxon>Gastropoda</taxon>
        <taxon>Caenogastropoda</taxon>
        <taxon>Sorbeoconcha</taxon>
        <taxon>Cerithioidea</taxon>
        <taxon>Batillariidae</taxon>
        <taxon>Batillaria</taxon>
    </lineage>
</organism>
<proteinExistence type="predicted"/>
<evidence type="ECO:0000313" key="3">
    <source>
        <dbReference type="Proteomes" id="UP001519460"/>
    </source>
</evidence>
<comment type="caution">
    <text evidence="2">The sequence shown here is derived from an EMBL/GenBank/DDBJ whole genome shotgun (WGS) entry which is preliminary data.</text>
</comment>
<feature type="compositionally biased region" description="Low complexity" evidence="1">
    <location>
        <begin position="12"/>
        <end position="25"/>
    </location>
</feature>
<accession>A0ABD0J8W0</accession>
<sequence length="73" mass="8422">MNREYTKRKATDTTNSSQDLSSSSDIARERKTELLKKARKKHSETYGRTPGYVHACWSIFILAHKDFRCTGGR</sequence>